<feature type="compositionally biased region" description="Basic and acidic residues" evidence="1">
    <location>
        <begin position="46"/>
        <end position="57"/>
    </location>
</feature>
<name>A0A1Y6G9K6_9HYPH</name>
<dbReference type="Proteomes" id="UP000194474">
    <property type="component" value="Unassembled WGS sequence"/>
</dbReference>
<dbReference type="AlphaFoldDB" id="A0A1Y6G9K6"/>
<keyword evidence="3" id="KW-1185">Reference proteome</keyword>
<dbReference type="RefSeq" id="WP_086471678.1">
    <property type="nucleotide sequence ID" value="NZ_FXWK01000002.1"/>
</dbReference>
<dbReference type="OrthoDB" id="8480612at2"/>
<feature type="compositionally biased region" description="Low complexity" evidence="1">
    <location>
        <begin position="11"/>
        <end position="21"/>
    </location>
</feature>
<gene>
    <name evidence="2" type="ORF">SAMN06295905_3360</name>
</gene>
<accession>A0A1Y6G9K6</accession>
<reference evidence="3" key="1">
    <citation type="submission" date="2017-04" db="EMBL/GenBank/DDBJ databases">
        <authorList>
            <person name="Varghese N."/>
            <person name="Submissions S."/>
        </authorList>
    </citation>
    <scope>NUCLEOTIDE SEQUENCE [LARGE SCALE GENOMIC DNA]</scope>
</reference>
<sequence length="410" mass="41570">MAEQTGNETPASATKASAAKTGPVKPPVLEGTARPASSSKPADPPKPAEKSAAEKPAGKAAELPPVTKPKVDEPKADGNGRAWIAGISGGIIGLGAAYALASLGLWPATPQTAAPADPRLAQFATAIPNLETATGTVQDDLVTLTSRVASLETALREAPAAEPTGTDPALAEQIDALSARIDALAEAQPQGTTSPEALSAIENELATLRTEGTNTATQLAETQQQLATLTQSTTETAGADAAAVRLPLIFSGLESAFGSGRGFETELAALRQALPETLVPEAVAGRAASGLPRPESIASRLNAALPDMLAGRPATADVGWQDATADWFRGVIAMRPAGAVEGNTPDATIARLEDAVARRDFASAEAEINALPEPMRRAAGELPADISSLAAAQTFLAELRQSVLNAGGGA</sequence>
<dbReference type="Gene3D" id="1.10.287.1490">
    <property type="match status" value="1"/>
</dbReference>
<evidence type="ECO:0000313" key="3">
    <source>
        <dbReference type="Proteomes" id="UP000194474"/>
    </source>
</evidence>
<evidence type="ECO:0000256" key="1">
    <source>
        <dbReference type="SAM" id="MobiDB-lite"/>
    </source>
</evidence>
<protein>
    <submittedName>
        <fullName evidence="2">Uncharacterized conserved protein</fullName>
    </submittedName>
</protein>
<evidence type="ECO:0000313" key="2">
    <source>
        <dbReference type="EMBL" id="SMQ86063.1"/>
    </source>
</evidence>
<feature type="compositionally biased region" description="Polar residues" evidence="1">
    <location>
        <begin position="1"/>
        <end position="10"/>
    </location>
</feature>
<proteinExistence type="predicted"/>
<dbReference type="EMBL" id="FXWK01000002">
    <property type="protein sequence ID" value="SMQ86063.1"/>
    <property type="molecule type" value="Genomic_DNA"/>
</dbReference>
<organism evidence="2 3">
    <name type="scientific">Devosia lucknowensis</name>
    <dbReference type="NCBI Taxonomy" id="1096929"/>
    <lineage>
        <taxon>Bacteria</taxon>
        <taxon>Pseudomonadati</taxon>
        <taxon>Pseudomonadota</taxon>
        <taxon>Alphaproteobacteria</taxon>
        <taxon>Hyphomicrobiales</taxon>
        <taxon>Devosiaceae</taxon>
        <taxon>Devosia</taxon>
    </lineage>
</organism>
<feature type="region of interest" description="Disordered" evidence="1">
    <location>
        <begin position="1"/>
        <end position="77"/>
    </location>
</feature>